<dbReference type="SUPFAM" id="SSF81324">
    <property type="entry name" value="Voltage-gated potassium channels"/>
    <property type="match status" value="2"/>
</dbReference>
<feature type="compositionally biased region" description="Polar residues" evidence="9">
    <location>
        <begin position="330"/>
        <end position="351"/>
    </location>
</feature>
<feature type="domain" description="Potassium channel" evidence="11">
    <location>
        <begin position="180"/>
        <end position="248"/>
    </location>
</feature>
<dbReference type="PANTHER" id="PTHR11003:SF330">
    <property type="entry name" value="POTASSIUM CHANNEL DOMAIN-CONTAINING PROTEIN"/>
    <property type="match status" value="1"/>
</dbReference>
<keyword evidence="13" id="KW-1185">Reference proteome</keyword>
<evidence type="ECO:0000313" key="12">
    <source>
        <dbReference type="EMBL" id="CAG5078127.1"/>
    </source>
</evidence>
<protein>
    <submittedName>
        <fullName evidence="12">Oidioi.mRNA.OKI2018_I69.PAR.g8908.t1.cds</fullName>
    </submittedName>
</protein>
<evidence type="ECO:0000259" key="11">
    <source>
        <dbReference type="Pfam" id="PF07885"/>
    </source>
</evidence>
<dbReference type="PRINTS" id="PR01333">
    <property type="entry name" value="2POREKCHANEL"/>
</dbReference>
<comment type="subcellular location">
    <subcellularLocation>
        <location evidence="1">Membrane</location>
        <topology evidence="1">Multi-pass membrane protein</topology>
    </subcellularLocation>
</comment>
<sequence length="374" mass="40948">MGASSSLKLGASFFVSVVILVLIGSWVLYTYERPAEIERCEQATRAFDSAAILGVDLTEELEEQTKLSDLTIMTNELFEEIKRQAQDVHQPLCEDNWDYGTSLFNTGTIIASLGFFHTAPQTFEGKLVVSFLVLFGTPLYFLSIGLIGNGIAKSQLKKIVNTGPALKYGGFTLGILFILALITCVPAAIIQVLEEKIEFFDAWYFCATTIATVGFGDIRLSGPAVAVWLLWIWIGHILMAGILVTLISSIIISDYKEQQMRDPEEQKLLTQTDGPATYGGMMYHPTLVPVGTLSPPPPGYDPSDYRALSTIQVREVRKERIPDSDPQVDLGSSRSTLSGHSPSERSSNASEASHPLEETASSPVKKAENISETE</sequence>
<dbReference type="InterPro" id="IPR003280">
    <property type="entry name" value="2pore_dom_K_chnl"/>
</dbReference>
<keyword evidence="4 10" id="KW-1133">Transmembrane helix</keyword>
<gene>
    <name evidence="12" type="ORF">OKIOD_LOCUS466</name>
</gene>
<evidence type="ECO:0000256" key="1">
    <source>
        <dbReference type="ARBA" id="ARBA00004141"/>
    </source>
</evidence>
<comment type="similarity">
    <text evidence="8">Belongs to the two pore domain potassium channel (TC 1.A.1.8) family.</text>
</comment>
<organism evidence="12 13">
    <name type="scientific">Oikopleura dioica</name>
    <name type="common">Tunicate</name>
    <dbReference type="NCBI Taxonomy" id="34765"/>
    <lineage>
        <taxon>Eukaryota</taxon>
        <taxon>Metazoa</taxon>
        <taxon>Chordata</taxon>
        <taxon>Tunicata</taxon>
        <taxon>Appendicularia</taxon>
        <taxon>Copelata</taxon>
        <taxon>Oikopleuridae</taxon>
        <taxon>Oikopleura</taxon>
    </lineage>
</organism>
<evidence type="ECO:0000256" key="2">
    <source>
        <dbReference type="ARBA" id="ARBA00022448"/>
    </source>
</evidence>
<evidence type="ECO:0000256" key="6">
    <source>
        <dbReference type="ARBA" id="ARBA00023136"/>
    </source>
</evidence>
<dbReference type="EMBL" id="OU015568">
    <property type="protein sequence ID" value="CAG5078127.1"/>
    <property type="molecule type" value="Genomic_DNA"/>
</dbReference>
<evidence type="ECO:0000256" key="9">
    <source>
        <dbReference type="SAM" id="MobiDB-lite"/>
    </source>
</evidence>
<keyword evidence="5 8" id="KW-0406">Ion transport</keyword>
<feature type="domain" description="Potassium channel" evidence="11">
    <location>
        <begin position="94"/>
        <end position="149"/>
    </location>
</feature>
<feature type="transmembrane region" description="Helical" evidence="10">
    <location>
        <begin position="202"/>
        <end position="222"/>
    </location>
</feature>
<dbReference type="Gene3D" id="1.10.287.70">
    <property type="match status" value="1"/>
</dbReference>
<keyword evidence="7 8" id="KW-0407">Ion channel</keyword>
<evidence type="ECO:0000256" key="7">
    <source>
        <dbReference type="ARBA" id="ARBA00023303"/>
    </source>
</evidence>
<evidence type="ECO:0000256" key="5">
    <source>
        <dbReference type="ARBA" id="ARBA00023065"/>
    </source>
</evidence>
<evidence type="ECO:0000256" key="4">
    <source>
        <dbReference type="ARBA" id="ARBA00022989"/>
    </source>
</evidence>
<dbReference type="PANTHER" id="PTHR11003">
    <property type="entry name" value="POTASSIUM CHANNEL, SUBFAMILY K"/>
    <property type="match status" value="1"/>
</dbReference>
<evidence type="ECO:0000256" key="10">
    <source>
        <dbReference type="SAM" id="Phobius"/>
    </source>
</evidence>
<dbReference type="Proteomes" id="UP001158576">
    <property type="component" value="Chromosome PAR"/>
</dbReference>
<feature type="transmembrane region" description="Helical" evidence="10">
    <location>
        <begin position="228"/>
        <end position="252"/>
    </location>
</feature>
<reference evidence="12 13" key="1">
    <citation type="submission" date="2021-04" db="EMBL/GenBank/DDBJ databases">
        <authorList>
            <person name="Bliznina A."/>
        </authorList>
    </citation>
    <scope>NUCLEOTIDE SEQUENCE [LARGE SCALE GENOMIC DNA]</scope>
</reference>
<proteinExistence type="inferred from homology"/>
<feature type="compositionally biased region" description="Basic and acidic residues" evidence="9">
    <location>
        <begin position="365"/>
        <end position="374"/>
    </location>
</feature>
<feature type="region of interest" description="Disordered" evidence="9">
    <location>
        <begin position="316"/>
        <end position="374"/>
    </location>
</feature>
<evidence type="ECO:0000256" key="8">
    <source>
        <dbReference type="RuleBase" id="RU003857"/>
    </source>
</evidence>
<keyword evidence="6 10" id="KW-0472">Membrane</keyword>
<evidence type="ECO:0000256" key="3">
    <source>
        <dbReference type="ARBA" id="ARBA00022692"/>
    </source>
</evidence>
<dbReference type="InterPro" id="IPR013099">
    <property type="entry name" value="K_chnl_dom"/>
</dbReference>
<evidence type="ECO:0000313" key="13">
    <source>
        <dbReference type="Proteomes" id="UP001158576"/>
    </source>
</evidence>
<dbReference type="Pfam" id="PF07885">
    <property type="entry name" value="Ion_trans_2"/>
    <property type="match status" value="2"/>
</dbReference>
<keyword evidence="3 8" id="KW-0812">Transmembrane</keyword>
<feature type="transmembrane region" description="Helical" evidence="10">
    <location>
        <begin position="6"/>
        <end position="29"/>
    </location>
</feature>
<keyword evidence="2 8" id="KW-0813">Transport</keyword>
<feature type="transmembrane region" description="Helical" evidence="10">
    <location>
        <begin position="168"/>
        <end position="190"/>
    </location>
</feature>
<name>A0ABN7RLI4_OIKDI</name>
<accession>A0ABN7RLI4</accession>
<feature type="transmembrane region" description="Helical" evidence="10">
    <location>
        <begin position="127"/>
        <end position="148"/>
    </location>
</feature>